<keyword evidence="6" id="KW-0315">Glutamine amidotransferase</keyword>
<evidence type="ECO:0000259" key="8">
    <source>
        <dbReference type="PROSITE" id="PS51278"/>
    </source>
</evidence>
<dbReference type="SUPFAM" id="SSF52402">
    <property type="entry name" value="Adenine nucleotide alpha hydrolases-like"/>
    <property type="match status" value="1"/>
</dbReference>
<evidence type="ECO:0000256" key="1">
    <source>
        <dbReference type="ARBA" id="ARBA00005187"/>
    </source>
</evidence>
<comment type="pathway">
    <text evidence="1">Amino-acid biosynthesis; L-asparagine biosynthesis; L-asparagine from L-aspartate (L-Gln route): step 1/1.</text>
</comment>
<dbReference type="EC" id="6.3.5.4" evidence="3"/>
<evidence type="ECO:0000256" key="7">
    <source>
        <dbReference type="ARBA" id="ARBA00048741"/>
    </source>
</evidence>
<reference evidence="9 10" key="1">
    <citation type="journal article" date="2016" name="Nat. Commun.">
        <title>Thousands of microbial genomes shed light on interconnected biogeochemical processes in an aquifer system.</title>
        <authorList>
            <person name="Anantharaman K."/>
            <person name="Brown C.T."/>
            <person name="Hug L.A."/>
            <person name="Sharon I."/>
            <person name="Castelle C.J."/>
            <person name="Probst A.J."/>
            <person name="Thomas B.C."/>
            <person name="Singh A."/>
            <person name="Wilkins M.J."/>
            <person name="Karaoz U."/>
            <person name="Brodie E.L."/>
            <person name="Williams K.H."/>
            <person name="Hubbard S.S."/>
            <person name="Banfield J.F."/>
        </authorList>
    </citation>
    <scope>NUCLEOTIDE SEQUENCE [LARGE SCALE GENOMIC DNA]</scope>
</reference>
<evidence type="ECO:0000256" key="5">
    <source>
        <dbReference type="ARBA" id="ARBA00022840"/>
    </source>
</evidence>
<dbReference type="InterPro" id="IPR001962">
    <property type="entry name" value="Asn_synthase"/>
</dbReference>
<keyword evidence="5" id="KW-0067">ATP-binding</keyword>
<name>A0A1G2FND7_9BACT</name>
<feature type="domain" description="Glutamine amidotransferase type-2" evidence="8">
    <location>
        <begin position="2"/>
        <end position="211"/>
    </location>
</feature>
<evidence type="ECO:0000313" key="9">
    <source>
        <dbReference type="EMBL" id="OGZ39589.1"/>
    </source>
</evidence>
<dbReference type="CDD" id="cd00712">
    <property type="entry name" value="AsnB"/>
    <property type="match status" value="1"/>
</dbReference>
<dbReference type="InterPro" id="IPR006426">
    <property type="entry name" value="Asn_synth_AEB"/>
</dbReference>
<dbReference type="AlphaFoldDB" id="A0A1G2FND7"/>
<dbReference type="Pfam" id="PF13537">
    <property type="entry name" value="GATase_7"/>
    <property type="match status" value="1"/>
</dbReference>
<dbReference type="InterPro" id="IPR033738">
    <property type="entry name" value="AsnB_N"/>
</dbReference>
<dbReference type="Gene3D" id="3.40.50.620">
    <property type="entry name" value="HUPs"/>
    <property type="match status" value="1"/>
</dbReference>
<accession>A0A1G2FND7</accession>
<dbReference type="GO" id="GO:0006529">
    <property type="term" value="P:asparagine biosynthetic process"/>
    <property type="evidence" value="ECO:0007669"/>
    <property type="project" value="InterPro"/>
</dbReference>
<evidence type="ECO:0000256" key="4">
    <source>
        <dbReference type="ARBA" id="ARBA00022741"/>
    </source>
</evidence>
<evidence type="ECO:0000256" key="2">
    <source>
        <dbReference type="ARBA" id="ARBA00005752"/>
    </source>
</evidence>
<comment type="catalytic activity">
    <reaction evidence="7">
        <text>L-aspartate + L-glutamine + ATP + H2O = L-asparagine + L-glutamate + AMP + diphosphate + H(+)</text>
        <dbReference type="Rhea" id="RHEA:12228"/>
        <dbReference type="ChEBI" id="CHEBI:15377"/>
        <dbReference type="ChEBI" id="CHEBI:15378"/>
        <dbReference type="ChEBI" id="CHEBI:29985"/>
        <dbReference type="ChEBI" id="CHEBI:29991"/>
        <dbReference type="ChEBI" id="CHEBI:30616"/>
        <dbReference type="ChEBI" id="CHEBI:33019"/>
        <dbReference type="ChEBI" id="CHEBI:58048"/>
        <dbReference type="ChEBI" id="CHEBI:58359"/>
        <dbReference type="ChEBI" id="CHEBI:456215"/>
        <dbReference type="EC" id="6.3.5.4"/>
    </reaction>
</comment>
<evidence type="ECO:0000256" key="3">
    <source>
        <dbReference type="ARBA" id="ARBA00012737"/>
    </source>
</evidence>
<feature type="non-terminal residue" evidence="9">
    <location>
        <position position="273"/>
    </location>
</feature>
<evidence type="ECO:0000313" key="10">
    <source>
        <dbReference type="Proteomes" id="UP000177126"/>
    </source>
</evidence>
<dbReference type="SUPFAM" id="SSF56235">
    <property type="entry name" value="N-terminal nucleophile aminohydrolases (Ntn hydrolases)"/>
    <property type="match status" value="1"/>
</dbReference>
<protein>
    <recommendedName>
        <fullName evidence="3">asparagine synthase (glutamine-hydrolyzing)</fullName>
        <ecNumber evidence="3">6.3.5.4</ecNumber>
    </recommendedName>
</protein>
<dbReference type="PANTHER" id="PTHR43284">
    <property type="entry name" value="ASPARAGINE SYNTHETASE (GLUTAMINE-HYDROLYZING)"/>
    <property type="match status" value="1"/>
</dbReference>
<dbReference type="InterPro" id="IPR017932">
    <property type="entry name" value="GATase_2_dom"/>
</dbReference>
<evidence type="ECO:0000256" key="6">
    <source>
        <dbReference type="ARBA" id="ARBA00022962"/>
    </source>
</evidence>
<dbReference type="GO" id="GO:0004066">
    <property type="term" value="F:asparagine synthase (glutamine-hydrolyzing) activity"/>
    <property type="evidence" value="ECO:0007669"/>
    <property type="project" value="UniProtKB-EC"/>
</dbReference>
<proteinExistence type="inferred from homology"/>
<dbReference type="GO" id="GO:0005829">
    <property type="term" value="C:cytosol"/>
    <property type="evidence" value="ECO:0007669"/>
    <property type="project" value="TreeGrafter"/>
</dbReference>
<dbReference type="EMBL" id="MHNF01000052">
    <property type="protein sequence ID" value="OGZ39589.1"/>
    <property type="molecule type" value="Genomic_DNA"/>
</dbReference>
<comment type="similarity">
    <text evidence="2">Belongs to the asparagine synthetase family.</text>
</comment>
<organism evidence="9 10">
    <name type="scientific">Candidatus Portnoybacteria bacterium RIFCSPLOWO2_02_FULL_39_11</name>
    <dbReference type="NCBI Taxonomy" id="1802001"/>
    <lineage>
        <taxon>Bacteria</taxon>
        <taxon>Candidatus Portnoyibacteriota</taxon>
    </lineage>
</organism>
<dbReference type="PROSITE" id="PS51278">
    <property type="entry name" value="GATASE_TYPE_2"/>
    <property type="match status" value="1"/>
</dbReference>
<dbReference type="GO" id="GO:0005524">
    <property type="term" value="F:ATP binding"/>
    <property type="evidence" value="ECO:0007669"/>
    <property type="project" value="UniProtKB-KW"/>
</dbReference>
<dbReference type="PANTHER" id="PTHR43284:SF1">
    <property type="entry name" value="ASPARAGINE SYNTHETASE"/>
    <property type="match status" value="1"/>
</dbReference>
<dbReference type="InterPro" id="IPR029055">
    <property type="entry name" value="Ntn_hydrolases_N"/>
</dbReference>
<keyword evidence="4" id="KW-0547">Nucleotide-binding</keyword>
<dbReference type="Proteomes" id="UP000177126">
    <property type="component" value="Unassembled WGS sequence"/>
</dbReference>
<comment type="caution">
    <text evidence="9">The sequence shown here is derived from an EMBL/GenBank/DDBJ whole genome shotgun (WGS) entry which is preliminary data.</text>
</comment>
<dbReference type="Gene3D" id="3.60.20.10">
    <property type="entry name" value="Glutamine Phosphoribosylpyrophosphate, subunit 1, domain 1"/>
    <property type="match status" value="1"/>
</dbReference>
<dbReference type="InterPro" id="IPR014729">
    <property type="entry name" value="Rossmann-like_a/b/a_fold"/>
</dbReference>
<gene>
    <name evidence="9" type="ORF">A3B04_00820</name>
</gene>
<sequence length="273" mass="30794">MCGILGAVGKLPAEQKIKEASGALAHRGPDDVGFYYSQKESVALAHRRLSIIDLSSAGHQPMASNDGRYWLVFNGEIYNYLEIREELATDYDFKTKTDSEVLLAAYIKWGADCLQKFNGMFAFAIWDKRDKKLFCARDRMGVKPFFYSFNNGQLLFASEIKGLLALGIKARADERTIFEYLNYGLYDHSDRTFFQGVNVLPSGCFAVWQNNDFKIQKYWDLADRAQNYSALSGQEVVDQLGALLADAIKLRFRSDVPVGLNLSSGLDSNSLYY</sequence>
<dbReference type="Pfam" id="PF00733">
    <property type="entry name" value="Asn_synthase"/>
    <property type="match status" value="1"/>
</dbReference>
<dbReference type="InterPro" id="IPR051786">
    <property type="entry name" value="ASN_synthetase/amidase"/>
</dbReference>
<dbReference type="NCBIfam" id="TIGR01536">
    <property type="entry name" value="asn_synth_AEB"/>
    <property type="match status" value="1"/>
</dbReference>